<dbReference type="FunFam" id="3.40.640.10:FF:000004">
    <property type="entry name" value="Acetylornithine aminotransferase"/>
    <property type="match status" value="1"/>
</dbReference>
<name>A0A1E5LC28_9BACI</name>
<dbReference type="PIRSF" id="PIRSF000521">
    <property type="entry name" value="Transaminase_4ab_Lys_Orn"/>
    <property type="match status" value="1"/>
</dbReference>
<feature type="binding site" evidence="5">
    <location>
        <position position="265"/>
    </location>
    <ligand>
        <name>pyridoxal 5'-phosphate</name>
        <dbReference type="ChEBI" id="CHEBI:597326"/>
    </ligand>
</feature>
<dbReference type="Pfam" id="PF00202">
    <property type="entry name" value="Aminotran_3"/>
    <property type="match status" value="1"/>
</dbReference>
<dbReference type="InterPro" id="IPR015424">
    <property type="entry name" value="PyrdxlP-dep_Trfase"/>
</dbReference>
<keyword evidence="4 5" id="KW-0663">Pyridoxal phosphate</keyword>
<proteinExistence type="inferred from homology"/>
<evidence type="ECO:0000313" key="7">
    <source>
        <dbReference type="Proteomes" id="UP000095209"/>
    </source>
</evidence>
<dbReference type="AlphaFoldDB" id="A0A1E5LC28"/>
<dbReference type="InterPro" id="IPR049704">
    <property type="entry name" value="Aminotrans_3_PPA_site"/>
</dbReference>
<comment type="caution">
    <text evidence="6">The sequence shown here is derived from an EMBL/GenBank/DDBJ whole genome shotgun (WGS) entry which is preliminary data.</text>
</comment>
<feature type="binding site" evidence="5">
    <location>
        <position position="125"/>
    </location>
    <ligand>
        <name>N(2)-acetyl-L-ornithine</name>
        <dbReference type="ChEBI" id="CHEBI:57805"/>
    </ligand>
</feature>
<dbReference type="STRING" id="1305675.BFG57_04530"/>
<dbReference type="NCBIfam" id="TIGR00707">
    <property type="entry name" value="argD"/>
    <property type="match status" value="1"/>
</dbReference>
<dbReference type="CDD" id="cd00610">
    <property type="entry name" value="OAT_like"/>
    <property type="match status" value="1"/>
</dbReference>
<dbReference type="RefSeq" id="WP_069718379.1">
    <property type="nucleotide sequence ID" value="NZ_MJEH01000055.1"/>
</dbReference>
<comment type="pathway">
    <text evidence="5">Amino-acid biosynthesis; L-arginine biosynthesis; N(2)-acetyl-L-ornithine from L-glutamate: step 4/4.</text>
</comment>
<dbReference type="EC" id="2.6.1.11" evidence="5"/>
<reference evidence="6 7" key="1">
    <citation type="submission" date="2016-08" db="EMBL/GenBank/DDBJ databases">
        <title>Genome of Bacillus solimangrovi GH2-4.</title>
        <authorList>
            <person name="Lim S."/>
            <person name="Kim B.-C."/>
        </authorList>
    </citation>
    <scope>NUCLEOTIDE SEQUENCE [LARGE SCALE GENOMIC DNA]</scope>
    <source>
        <strain evidence="6 7">GH2-4</strain>
    </source>
</reference>
<dbReference type="Proteomes" id="UP000095209">
    <property type="component" value="Unassembled WGS sequence"/>
</dbReference>
<dbReference type="InterPro" id="IPR015421">
    <property type="entry name" value="PyrdxlP-dep_Trfase_major"/>
</dbReference>
<keyword evidence="5" id="KW-0055">Arginine biosynthesis</keyword>
<dbReference type="GO" id="GO:0006526">
    <property type="term" value="P:L-arginine biosynthetic process"/>
    <property type="evidence" value="ECO:0007669"/>
    <property type="project" value="UniProtKB-UniRule"/>
</dbReference>
<evidence type="ECO:0000256" key="2">
    <source>
        <dbReference type="ARBA" id="ARBA00022605"/>
    </source>
</evidence>
<evidence type="ECO:0000256" key="3">
    <source>
        <dbReference type="ARBA" id="ARBA00022679"/>
    </source>
</evidence>
<dbReference type="InterPro" id="IPR005814">
    <property type="entry name" value="Aminotrans_3"/>
</dbReference>
<evidence type="ECO:0000256" key="5">
    <source>
        <dbReference type="HAMAP-Rule" id="MF_01107"/>
    </source>
</evidence>
<dbReference type="GO" id="GO:0005737">
    <property type="term" value="C:cytoplasm"/>
    <property type="evidence" value="ECO:0007669"/>
    <property type="project" value="UniProtKB-SubCell"/>
</dbReference>
<accession>A0A1E5LC28</accession>
<keyword evidence="7" id="KW-1185">Reference proteome</keyword>
<keyword evidence="1 5" id="KW-0032">Aminotransferase</keyword>
<feature type="modified residue" description="N6-(pyridoxal phosphate)lysine" evidence="5">
    <location>
        <position position="236"/>
    </location>
</feature>
<comment type="miscellaneous">
    <text evidence="5">May also have succinyldiaminopimelate aminotransferase activity, thus carrying out the corresponding step in lysine biosynthesis.</text>
</comment>
<feature type="binding site" evidence="5">
    <location>
        <begin position="95"/>
        <end position="96"/>
    </location>
    <ligand>
        <name>pyridoxal 5'-phosphate</name>
        <dbReference type="ChEBI" id="CHEBI:597326"/>
    </ligand>
</feature>
<dbReference type="UniPathway" id="UPA00068">
    <property type="reaction ID" value="UER00109"/>
</dbReference>
<evidence type="ECO:0000313" key="6">
    <source>
        <dbReference type="EMBL" id="OEH91642.1"/>
    </source>
</evidence>
<dbReference type="InterPro" id="IPR004636">
    <property type="entry name" value="AcOrn/SuccOrn_fam"/>
</dbReference>
<feature type="binding site" evidence="5">
    <location>
        <begin position="207"/>
        <end position="210"/>
    </location>
    <ligand>
        <name>pyridoxal 5'-phosphate</name>
        <dbReference type="ChEBI" id="CHEBI:597326"/>
    </ligand>
</feature>
<dbReference type="InterPro" id="IPR015422">
    <property type="entry name" value="PyrdxlP-dep_Trfase_small"/>
</dbReference>
<organism evidence="6 7">
    <name type="scientific">Bacillus solimangrovi</name>
    <dbReference type="NCBI Taxonomy" id="1305675"/>
    <lineage>
        <taxon>Bacteria</taxon>
        <taxon>Bacillati</taxon>
        <taxon>Bacillota</taxon>
        <taxon>Bacilli</taxon>
        <taxon>Bacillales</taxon>
        <taxon>Bacillaceae</taxon>
        <taxon>Bacillus</taxon>
    </lineage>
</organism>
<dbReference type="NCBIfam" id="NF002325">
    <property type="entry name" value="PRK01278.1"/>
    <property type="match status" value="1"/>
</dbReference>
<feature type="binding site" evidence="5">
    <location>
        <position position="264"/>
    </location>
    <ligand>
        <name>N(2)-acetyl-L-ornithine</name>
        <dbReference type="ChEBI" id="CHEBI:57805"/>
    </ligand>
</feature>
<keyword evidence="2 5" id="KW-0028">Amino-acid biosynthesis</keyword>
<gene>
    <name evidence="5" type="primary">argD</name>
    <name evidence="6" type="ORF">BFG57_04530</name>
</gene>
<dbReference type="GO" id="GO:0003992">
    <property type="term" value="F:N2-acetyl-L-ornithine:2-oxoglutarate 5-aminotransferase activity"/>
    <property type="evidence" value="ECO:0007669"/>
    <property type="project" value="UniProtKB-UniRule"/>
</dbReference>
<dbReference type="NCBIfam" id="NF002797">
    <property type="entry name" value="PRK02936.1"/>
    <property type="match status" value="1"/>
</dbReference>
<dbReference type="Gene3D" id="3.90.1150.10">
    <property type="entry name" value="Aspartate Aminotransferase, domain 1"/>
    <property type="match status" value="1"/>
</dbReference>
<feature type="binding site" evidence="5">
    <location>
        <position position="122"/>
    </location>
    <ligand>
        <name>pyridoxal 5'-phosphate</name>
        <dbReference type="ChEBI" id="CHEBI:597326"/>
    </ligand>
</feature>
<dbReference type="Gene3D" id="3.40.640.10">
    <property type="entry name" value="Type I PLP-dependent aspartate aminotransferase-like (Major domain)"/>
    <property type="match status" value="1"/>
</dbReference>
<dbReference type="GO" id="GO:0042802">
    <property type="term" value="F:identical protein binding"/>
    <property type="evidence" value="ECO:0007669"/>
    <property type="project" value="TreeGrafter"/>
</dbReference>
<dbReference type="OrthoDB" id="9807885at2"/>
<comment type="catalytic activity">
    <reaction evidence="5">
        <text>N(2)-acetyl-L-ornithine + 2-oxoglutarate = N-acetyl-L-glutamate 5-semialdehyde + L-glutamate</text>
        <dbReference type="Rhea" id="RHEA:18049"/>
        <dbReference type="ChEBI" id="CHEBI:16810"/>
        <dbReference type="ChEBI" id="CHEBI:29123"/>
        <dbReference type="ChEBI" id="CHEBI:29985"/>
        <dbReference type="ChEBI" id="CHEBI:57805"/>
        <dbReference type="EC" id="2.6.1.11"/>
    </reaction>
</comment>
<dbReference type="InterPro" id="IPR050103">
    <property type="entry name" value="Class-III_PLP-dep_AT"/>
</dbReference>
<dbReference type="GO" id="GO:0030170">
    <property type="term" value="F:pyridoxal phosphate binding"/>
    <property type="evidence" value="ECO:0007669"/>
    <property type="project" value="InterPro"/>
</dbReference>
<keyword evidence="5" id="KW-0963">Cytoplasm</keyword>
<dbReference type="PANTHER" id="PTHR11986:SF79">
    <property type="entry name" value="ACETYLORNITHINE AMINOTRANSFERASE, MITOCHONDRIAL"/>
    <property type="match status" value="1"/>
</dbReference>
<dbReference type="PANTHER" id="PTHR11986">
    <property type="entry name" value="AMINOTRANSFERASE CLASS III"/>
    <property type="match status" value="1"/>
</dbReference>
<keyword evidence="3 5" id="KW-0808">Transferase</keyword>
<sequence length="379" mass="41273">MSHLFETYNRFDIELVRGEGTHVVDRNGKSYLDFISGIAVSNLGHCHPKVVSAVKEQADQLWHVSNLFQSSLQERAAQLLIDSSDGDAVFFCNSGAEANEAALKLARKHTKKTKVITFKQSFHGRTFATMAATGQSKIHDGFGPKLQEFIYLPYNDLDAVAQTIDNQTAAVMLEVIQGEGGVHPANTDFLKQVESLCKQYGALLIIDEIQTGIGRTGKPFAYQHYGISPDIVTTAKGLGNGFPVGAMIGKSYLKESFGVGVHGSTFAGNNLAMAAVIATLEEVMQETFLDEVVTKGETLKQQLEASMIDCKDVITIRGKGLLLGIQCEGDCIESIRLMREQGLLVLPAGPSVIRLLPPLTVTKEECEQAIEIIKQTLKK</sequence>
<comment type="subcellular location">
    <subcellularLocation>
        <location evidence="5">Cytoplasm</location>
    </subcellularLocation>
</comment>
<protein>
    <recommendedName>
        <fullName evidence="5">Acetylornithine aminotransferase</fullName>
        <shortName evidence="5">ACOAT</shortName>
        <ecNumber evidence="5">2.6.1.11</ecNumber>
    </recommendedName>
</protein>
<dbReference type="EMBL" id="MJEH01000055">
    <property type="protein sequence ID" value="OEH91642.1"/>
    <property type="molecule type" value="Genomic_DNA"/>
</dbReference>
<evidence type="ECO:0000256" key="1">
    <source>
        <dbReference type="ARBA" id="ARBA00022576"/>
    </source>
</evidence>
<evidence type="ECO:0000256" key="4">
    <source>
        <dbReference type="ARBA" id="ARBA00022898"/>
    </source>
</evidence>
<dbReference type="HAMAP" id="MF_01107">
    <property type="entry name" value="ArgD_aminotrans_3"/>
    <property type="match status" value="1"/>
</dbReference>
<comment type="cofactor">
    <cofactor evidence="5">
        <name>pyridoxal 5'-phosphate</name>
        <dbReference type="ChEBI" id="CHEBI:597326"/>
    </cofactor>
    <text evidence="5">Binds 1 pyridoxal phosphate per subunit.</text>
</comment>
<comment type="subunit">
    <text evidence="5">Homodimer.</text>
</comment>
<dbReference type="SUPFAM" id="SSF53383">
    <property type="entry name" value="PLP-dependent transferases"/>
    <property type="match status" value="1"/>
</dbReference>
<dbReference type="PROSITE" id="PS00600">
    <property type="entry name" value="AA_TRANSFER_CLASS_3"/>
    <property type="match status" value="1"/>
</dbReference>
<comment type="similarity">
    <text evidence="5">Belongs to the class-III pyridoxal-phosphate-dependent aminotransferase family. ArgD subfamily.</text>
</comment>